<sequence>MAFLFRRAQQHAPSPPPPPPPPHSFPQAPVSDRLIQPALAAYVSGDKVFDSTASAGDQVVQKGTLVTVARSIRHCVSGMSPWDISDLTLGLYKIATRHALEGVSDSIDGSVVSDKQELEEILYWLDWAWASYLADEKAITEFLHIEGQQLKKHVNTSAILKPAYCIAIDDAKKCVVLSIRGTYAATDVLTDLQPHSEKFEGGYAHSGILSAARWILENENDNLQILMSENLGYKLVLTGHSLGAGAACLLSYLLRESVGSGNTRISLRLGISSSMIECWGFGCPPCVDRQLCEGAPFIKNIVLQDDIVARASVAALEDLRSEILQTNWEDVLEDGGVAKKMLGLVNSTNAALGNVEQALGYARGTFFQQAKSLSYASMMESFRASVARGRQGPPVYFSGPPGHYGTVGHYGPPGHTGPPGVHGPPLPYGYPGHYGPLGSSGYPDVGNPYSTTSLQPYGVGSPRPQNLTQWISYGASALSSYLNTPGNSDTSGAAASREFMEGGRLFVPGILYHIKRSPLETSMAIEVNRLTAAEGVSREVASRSTEENSSSNTPAPIPVRHSVVKGLNPKSRFMKIVLSKSLLSDHSLVLYKDGIKDAIRWTQDTIM</sequence>
<evidence type="ECO:0000313" key="4">
    <source>
        <dbReference type="Proteomes" id="UP000886520"/>
    </source>
</evidence>
<dbReference type="Proteomes" id="UP000886520">
    <property type="component" value="Chromosome 24"/>
</dbReference>
<dbReference type="InterPro" id="IPR002921">
    <property type="entry name" value="Fungal_lipase-type"/>
</dbReference>
<reference evidence="3" key="1">
    <citation type="submission" date="2021-01" db="EMBL/GenBank/DDBJ databases">
        <title>Adiantum capillus-veneris genome.</title>
        <authorList>
            <person name="Fang Y."/>
            <person name="Liao Q."/>
        </authorList>
    </citation>
    <scope>NUCLEOTIDE SEQUENCE</scope>
    <source>
        <strain evidence="3">H3</strain>
        <tissue evidence="3">Leaf</tissue>
    </source>
</reference>
<dbReference type="OrthoDB" id="438440at2759"/>
<proteinExistence type="predicted"/>
<dbReference type="AlphaFoldDB" id="A0A9D4U3U0"/>
<dbReference type="CDD" id="cd00519">
    <property type="entry name" value="Lipase_3"/>
    <property type="match status" value="1"/>
</dbReference>
<feature type="domain" description="Fungal lipase-type" evidence="2">
    <location>
        <begin position="176"/>
        <end position="312"/>
    </location>
</feature>
<dbReference type="EMBL" id="JABFUD020000024">
    <property type="protein sequence ID" value="KAI5059894.1"/>
    <property type="molecule type" value="Genomic_DNA"/>
</dbReference>
<comment type="caution">
    <text evidence="3">The sequence shown here is derived from an EMBL/GenBank/DDBJ whole genome shotgun (WGS) entry which is preliminary data.</text>
</comment>
<dbReference type="GO" id="GO:0006629">
    <property type="term" value="P:lipid metabolic process"/>
    <property type="evidence" value="ECO:0007669"/>
    <property type="project" value="InterPro"/>
</dbReference>
<keyword evidence="4" id="KW-1185">Reference proteome</keyword>
<protein>
    <recommendedName>
        <fullName evidence="2">Fungal lipase-type domain-containing protein</fullName>
    </recommendedName>
</protein>
<feature type="compositionally biased region" description="Pro residues" evidence="1">
    <location>
        <begin position="13"/>
        <end position="24"/>
    </location>
</feature>
<evidence type="ECO:0000313" key="3">
    <source>
        <dbReference type="EMBL" id="KAI5059894.1"/>
    </source>
</evidence>
<dbReference type="Gene3D" id="3.40.50.1820">
    <property type="entry name" value="alpha/beta hydrolase"/>
    <property type="match status" value="1"/>
</dbReference>
<evidence type="ECO:0000259" key="2">
    <source>
        <dbReference type="Pfam" id="PF01764"/>
    </source>
</evidence>
<dbReference type="InterPro" id="IPR029058">
    <property type="entry name" value="AB_hydrolase_fold"/>
</dbReference>
<dbReference type="SUPFAM" id="SSF53474">
    <property type="entry name" value="alpha/beta-Hydrolases"/>
    <property type="match status" value="1"/>
</dbReference>
<name>A0A9D4U3U0_ADICA</name>
<feature type="compositionally biased region" description="Basic and acidic residues" evidence="1">
    <location>
        <begin position="536"/>
        <end position="546"/>
    </location>
</feature>
<gene>
    <name evidence="3" type="ORF">GOP47_0024314</name>
</gene>
<feature type="region of interest" description="Disordered" evidence="1">
    <location>
        <begin position="536"/>
        <end position="559"/>
    </location>
</feature>
<organism evidence="3 4">
    <name type="scientific">Adiantum capillus-veneris</name>
    <name type="common">Maidenhair fern</name>
    <dbReference type="NCBI Taxonomy" id="13818"/>
    <lineage>
        <taxon>Eukaryota</taxon>
        <taxon>Viridiplantae</taxon>
        <taxon>Streptophyta</taxon>
        <taxon>Embryophyta</taxon>
        <taxon>Tracheophyta</taxon>
        <taxon>Polypodiopsida</taxon>
        <taxon>Polypodiidae</taxon>
        <taxon>Polypodiales</taxon>
        <taxon>Pteridineae</taxon>
        <taxon>Pteridaceae</taxon>
        <taxon>Vittarioideae</taxon>
        <taxon>Adiantum</taxon>
    </lineage>
</organism>
<feature type="region of interest" description="Disordered" evidence="1">
    <location>
        <begin position="6"/>
        <end position="29"/>
    </location>
</feature>
<accession>A0A9D4U3U0</accession>
<dbReference type="PANTHER" id="PTHR47418">
    <property type="entry name" value="ALPHA/BETA-HYDROLASES SUPERFAMILY PROTEIN"/>
    <property type="match status" value="1"/>
</dbReference>
<evidence type="ECO:0000256" key="1">
    <source>
        <dbReference type="SAM" id="MobiDB-lite"/>
    </source>
</evidence>
<dbReference type="Pfam" id="PF01764">
    <property type="entry name" value="Lipase_3"/>
    <property type="match status" value="1"/>
</dbReference>